<dbReference type="Proteomes" id="UP001233999">
    <property type="component" value="Unassembled WGS sequence"/>
</dbReference>
<evidence type="ECO:0000256" key="1">
    <source>
        <dbReference type="ARBA" id="ARBA00022737"/>
    </source>
</evidence>
<dbReference type="SMART" id="SM00248">
    <property type="entry name" value="ANK"/>
    <property type="match status" value="4"/>
</dbReference>
<protein>
    <submittedName>
        <fullName evidence="3">Uncharacterized protein</fullName>
    </submittedName>
</protein>
<accession>A0AAD8AKZ0</accession>
<dbReference type="PANTHER" id="PTHR24198">
    <property type="entry name" value="ANKYRIN REPEAT AND PROTEIN KINASE DOMAIN-CONTAINING PROTEIN"/>
    <property type="match status" value="1"/>
</dbReference>
<gene>
    <name evidence="3" type="ORF">L9F63_000773</name>
</gene>
<dbReference type="Pfam" id="PF12796">
    <property type="entry name" value="Ank_2"/>
    <property type="match status" value="1"/>
</dbReference>
<dbReference type="AlphaFoldDB" id="A0AAD8AKZ0"/>
<keyword evidence="4" id="KW-1185">Reference proteome</keyword>
<keyword evidence="2" id="KW-0040">ANK repeat</keyword>
<proteinExistence type="predicted"/>
<dbReference type="Gene3D" id="1.25.40.20">
    <property type="entry name" value="Ankyrin repeat-containing domain"/>
    <property type="match status" value="1"/>
</dbReference>
<evidence type="ECO:0000313" key="4">
    <source>
        <dbReference type="Proteomes" id="UP001233999"/>
    </source>
</evidence>
<reference evidence="3" key="1">
    <citation type="journal article" date="2023" name="IScience">
        <title>Live-bearing cockroach genome reveals convergent evolutionary mechanisms linked to viviparity in insects and beyond.</title>
        <authorList>
            <person name="Fouks B."/>
            <person name="Harrison M.C."/>
            <person name="Mikhailova A.A."/>
            <person name="Marchal E."/>
            <person name="English S."/>
            <person name="Carruthers M."/>
            <person name="Jennings E.C."/>
            <person name="Chiamaka E.L."/>
            <person name="Frigard R.A."/>
            <person name="Pippel M."/>
            <person name="Attardo G.M."/>
            <person name="Benoit J.B."/>
            <person name="Bornberg-Bauer E."/>
            <person name="Tobe S.S."/>
        </authorList>
    </citation>
    <scope>NUCLEOTIDE SEQUENCE</scope>
    <source>
        <strain evidence="3">Stay&amp;Tobe</strain>
    </source>
</reference>
<dbReference type="InterPro" id="IPR002110">
    <property type="entry name" value="Ankyrin_rpt"/>
</dbReference>
<dbReference type="EMBL" id="JASPKZ010000037">
    <property type="protein sequence ID" value="KAJ9601038.1"/>
    <property type="molecule type" value="Genomic_DNA"/>
</dbReference>
<dbReference type="InterPro" id="IPR036770">
    <property type="entry name" value="Ankyrin_rpt-contain_sf"/>
</dbReference>
<dbReference type="SUPFAM" id="SSF48403">
    <property type="entry name" value="Ankyrin repeat"/>
    <property type="match status" value="1"/>
</dbReference>
<name>A0AAD8AKZ0_DIPPU</name>
<sequence length="219" mass="25014">MDLSPQDQLLEALLDRDITLFCELLKREDVNPNHRYEKPHYSTCLEIACRRIGCDEFVRALLQYVKPNINQIHPEPIHHAAKRGHYEALKILLDDKRTKVNAVDSSGRSALHFAVKEFGKGGLEDSEIRSEKCVELVMRHQDVNINLPNNKNFTPTFEAAFQGGKKAVEAMLKYAKMFDKSIELDGNTGMGKTARAVITEKYPELEHQLPSTRRSGFYE</sequence>
<comment type="caution">
    <text evidence="3">The sequence shown here is derived from an EMBL/GenBank/DDBJ whole genome shotgun (WGS) entry which is preliminary data.</text>
</comment>
<evidence type="ECO:0000313" key="3">
    <source>
        <dbReference type="EMBL" id="KAJ9601038.1"/>
    </source>
</evidence>
<organism evidence="3 4">
    <name type="scientific">Diploptera punctata</name>
    <name type="common">Pacific beetle cockroach</name>
    <dbReference type="NCBI Taxonomy" id="6984"/>
    <lineage>
        <taxon>Eukaryota</taxon>
        <taxon>Metazoa</taxon>
        <taxon>Ecdysozoa</taxon>
        <taxon>Arthropoda</taxon>
        <taxon>Hexapoda</taxon>
        <taxon>Insecta</taxon>
        <taxon>Pterygota</taxon>
        <taxon>Neoptera</taxon>
        <taxon>Polyneoptera</taxon>
        <taxon>Dictyoptera</taxon>
        <taxon>Blattodea</taxon>
        <taxon>Blaberoidea</taxon>
        <taxon>Blaberidae</taxon>
        <taxon>Diplopterinae</taxon>
        <taxon>Diploptera</taxon>
    </lineage>
</organism>
<evidence type="ECO:0000256" key="2">
    <source>
        <dbReference type="ARBA" id="ARBA00023043"/>
    </source>
</evidence>
<reference evidence="3" key="2">
    <citation type="submission" date="2023-05" db="EMBL/GenBank/DDBJ databases">
        <authorList>
            <person name="Fouks B."/>
        </authorList>
    </citation>
    <scope>NUCLEOTIDE SEQUENCE</scope>
    <source>
        <strain evidence="3">Stay&amp;Tobe</strain>
        <tissue evidence="3">Testes</tissue>
    </source>
</reference>
<dbReference type="PANTHER" id="PTHR24198:SF165">
    <property type="entry name" value="ANKYRIN REPEAT-CONTAINING PROTEIN-RELATED"/>
    <property type="match status" value="1"/>
</dbReference>
<keyword evidence="1" id="KW-0677">Repeat</keyword>